<dbReference type="Proteomes" id="UP001161017">
    <property type="component" value="Unassembled WGS sequence"/>
</dbReference>
<evidence type="ECO:0000313" key="3">
    <source>
        <dbReference type="EMBL" id="MDI1492781.1"/>
    </source>
</evidence>
<keyword evidence="4" id="KW-1185">Reference proteome</keyword>
<dbReference type="Gene3D" id="3.60.21.10">
    <property type="match status" value="1"/>
</dbReference>
<dbReference type="PANTHER" id="PTHR12905">
    <property type="entry name" value="METALLOPHOSPHOESTERASE"/>
    <property type="match status" value="1"/>
</dbReference>
<name>A0AA43TV60_9LECA</name>
<feature type="domain" description="Calcineurin-like phosphoesterase" evidence="2">
    <location>
        <begin position="13"/>
        <end position="134"/>
    </location>
</feature>
<dbReference type="InterPro" id="IPR029052">
    <property type="entry name" value="Metallo-depent_PP-like"/>
</dbReference>
<feature type="non-terminal residue" evidence="3">
    <location>
        <position position="191"/>
    </location>
</feature>
<sequence>MPPPPPPPTIPTRLLLLSDTHNALPLPRPQPHPLPHADLLIHSGDLTLTGDIASLTSQLQYLANADADVKVVVWGNHDVGIDREFYEREWGRFHGAGEMVDSDAVQELLANPTWKAKGLKILNEGTHTLTLPNGAHITLYTSPYTPAFQNWAFAYERDVDRFNPPTLTYNNNNSNDGAKNPVPDWPAVDIM</sequence>
<dbReference type="GO" id="GO:0016787">
    <property type="term" value="F:hydrolase activity"/>
    <property type="evidence" value="ECO:0007669"/>
    <property type="project" value="InterPro"/>
</dbReference>
<evidence type="ECO:0000259" key="2">
    <source>
        <dbReference type="Pfam" id="PF00149"/>
    </source>
</evidence>
<gene>
    <name evidence="3" type="ORF">OHK93_004564</name>
</gene>
<dbReference type="InterPro" id="IPR004843">
    <property type="entry name" value="Calcineurin-like_PHP"/>
</dbReference>
<dbReference type="SUPFAM" id="SSF56300">
    <property type="entry name" value="Metallo-dependent phosphatases"/>
    <property type="match status" value="1"/>
</dbReference>
<organism evidence="3 4">
    <name type="scientific">Ramalina farinacea</name>
    <dbReference type="NCBI Taxonomy" id="258253"/>
    <lineage>
        <taxon>Eukaryota</taxon>
        <taxon>Fungi</taxon>
        <taxon>Dikarya</taxon>
        <taxon>Ascomycota</taxon>
        <taxon>Pezizomycotina</taxon>
        <taxon>Lecanoromycetes</taxon>
        <taxon>OSLEUM clade</taxon>
        <taxon>Lecanoromycetidae</taxon>
        <taxon>Lecanorales</taxon>
        <taxon>Lecanorineae</taxon>
        <taxon>Ramalinaceae</taxon>
        <taxon>Ramalina</taxon>
    </lineage>
</organism>
<dbReference type="EMBL" id="JAPUFD010000021">
    <property type="protein sequence ID" value="MDI1492781.1"/>
    <property type="molecule type" value="Genomic_DNA"/>
</dbReference>
<feature type="region of interest" description="Disordered" evidence="1">
    <location>
        <begin position="168"/>
        <end position="191"/>
    </location>
</feature>
<reference evidence="3" key="1">
    <citation type="journal article" date="2023" name="Genome Biol. Evol.">
        <title>First Whole Genome Sequence and Flow Cytometry Genome Size Data for the Lichen-Forming Fungus Ramalina farinacea (Ascomycota).</title>
        <authorList>
            <person name="Llewellyn T."/>
            <person name="Mian S."/>
            <person name="Hill R."/>
            <person name="Leitch I.J."/>
            <person name="Gaya E."/>
        </authorList>
    </citation>
    <scope>NUCLEOTIDE SEQUENCE</scope>
    <source>
        <strain evidence="3">LIQ254RAFAR</strain>
    </source>
</reference>
<dbReference type="PANTHER" id="PTHR12905:SF0">
    <property type="entry name" value="CALCINEURIN-LIKE PHOSPHOESTERASE DOMAIN-CONTAINING PROTEIN"/>
    <property type="match status" value="1"/>
</dbReference>
<protein>
    <recommendedName>
        <fullName evidence="2">Calcineurin-like phosphoesterase domain-containing protein</fullName>
    </recommendedName>
</protein>
<evidence type="ECO:0000256" key="1">
    <source>
        <dbReference type="SAM" id="MobiDB-lite"/>
    </source>
</evidence>
<proteinExistence type="predicted"/>
<dbReference type="InterPro" id="IPR051693">
    <property type="entry name" value="UPF0046_metallophosphoest"/>
</dbReference>
<dbReference type="Pfam" id="PF00149">
    <property type="entry name" value="Metallophos"/>
    <property type="match status" value="1"/>
</dbReference>
<accession>A0AA43TV60</accession>
<comment type="caution">
    <text evidence="3">The sequence shown here is derived from an EMBL/GenBank/DDBJ whole genome shotgun (WGS) entry which is preliminary data.</text>
</comment>
<dbReference type="AlphaFoldDB" id="A0AA43TV60"/>
<evidence type="ECO:0000313" key="4">
    <source>
        <dbReference type="Proteomes" id="UP001161017"/>
    </source>
</evidence>
<feature type="compositionally biased region" description="Polar residues" evidence="1">
    <location>
        <begin position="168"/>
        <end position="177"/>
    </location>
</feature>